<keyword evidence="10 18" id="KW-0028">Amino-acid biosynthesis</keyword>
<comment type="subcellular location">
    <subcellularLocation>
        <location evidence="4 18">Cytoplasm</location>
    </subcellularLocation>
</comment>
<dbReference type="EMBL" id="AP027151">
    <property type="protein sequence ID" value="BDV43674.1"/>
    <property type="molecule type" value="Genomic_DNA"/>
</dbReference>
<evidence type="ECO:0000256" key="11">
    <source>
        <dbReference type="ARBA" id="ARBA00022723"/>
    </source>
</evidence>
<dbReference type="CDD" id="cd08195">
    <property type="entry name" value="DHQS"/>
    <property type="match status" value="1"/>
</dbReference>
<dbReference type="HAMAP" id="MF_00110">
    <property type="entry name" value="DHQ_synthase"/>
    <property type="match status" value="1"/>
</dbReference>
<evidence type="ECO:0000256" key="6">
    <source>
        <dbReference type="ARBA" id="ARBA00005412"/>
    </source>
</evidence>
<dbReference type="Pfam" id="PF24621">
    <property type="entry name" value="DHQS_C"/>
    <property type="match status" value="1"/>
</dbReference>
<evidence type="ECO:0000256" key="15">
    <source>
        <dbReference type="ARBA" id="ARBA00023141"/>
    </source>
</evidence>
<feature type="domain" description="3-dehydroquinate synthase N-terminal" evidence="19">
    <location>
        <begin position="70"/>
        <end position="181"/>
    </location>
</feature>
<dbReference type="Gene3D" id="1.20.1090.10">
    <property type="entry name" value="Dehydroquinate synthase-like - alpha domain"/>
    <property type="match status" value="1"/>
</dbReference>
<accession>A0ABN6VTI7</accession>
<evidence type="ECO:0000256" key="13">
    <source>
        <dbReference type="ARBA" id="ARBA00022833"/>
    </source>
</evidence>
<organism evidence="21 22">
    <name type="scientific">Geotalea uraniireducens</name>
    <dbReference type="NCBI Taxonomy" id="351604"/>
    <lineage>
        <taxon>Bacteria</taxon>
        <taxon>Pseudomonadati</taxon>
        <taxon>Thermodesulfobacteriota</taxon>
        <taxon>Desulfuromonadia</taxon>
        <taxon>Geobacterales</taxon>
        <taxon>Geobacteraceae</taxon>
        <taxon>Geotalea</taxon>
    </lineage>
</organism>
<dbReference type="PIRSF" id="PIRSF001455">
    <property type="entry name" value="DHQ_synth"/>
    <property type="match status" value="1"/>
</dbReference>
<dbReference type="NCBIfam" id="TIGR01357">
    <property type="entry name" value="aroB"/>
    <property type="match status" value="1"/>
</dbReference>
<keyword evidence="9 18" id="KW-0963">Cytoplasm</keyword>
<evidence type="ECO:0000256" key="2">
    <source>
        <dbReference type="ARBA" id="ARBA00001911"/>
    </source>
</evidence>
<evidence type="ECO:0000256" key="10">
    <source>
        <dbReference type="ARBA" id="ARBA00022605"/>
    </source>
</evidence>
<evidence type="ECO:0000256" key="1">
    <source>
        <dbReference type="ARBA" id="ARBA00001393"/>
    </source>
</evidence>
<dbReference type="SUPFAM" id="SSF56796">
    <property type="entry name" value="Dehydroquinate synthase-like"/>
    <property type="match status" value="1"/>
</dbReference>
<evidence type="ECO:0000256" key="7">
    <source>
        <dbReference type="ARBA" id="ARBA00013031"/>
    </source>
</evidence>
<keyword evidence="15 18" id="KW-0057">Aromatic amino acid biosynthesis</keyword>
<dbReference type="InterPro" id="IPR050071">
    <property type="entry name" value="Dehydroquinate_synthase"/>
</dbReference>
<feature type="domain" description="3-dehydroquinate synthase C-terminal" evidence="20">
    <location>
        <begin position="184"/>
        <end position="327"/>
    </location>
</feature>
<evidence type="ECO:0000259" key="19">
    <source>
        <dbReference type="Pfam" id="PF01761"/>
    </source>
</evidence>
<evidence type="ECO:0000313" key="22">
    <source>
        <dbReference type="Proteomes" id="UP001317705"/>
    </source>
</evidence>
<keyword evidence="16 18" id="KW-0456">Lyase</keyword>
<sequence length="362" mass="38347">MPGSELRVNLGERSYTITVGAGTLGSLGVVCRGLRLGRNAAIITNTTVGPLYSDRVATALATAGFTPYRIEIPDGEEYKNGATLSLIYDGLLEAGLTRDAFIVALGGGVVGDMAGFAAATFLRGVPFIQVPTTLLAQVDSSVGGKTGINHPLGKNLIGAFYQPRAVVIDVETLSTLPEREYLGGMAEVIKYGVVLDRNLFEYLETAESALRARETSCLTEVIMRSCALKASVVERDEREAGLRAVLNYGHTLGHAVETLTGYSTYLHGEAVAIGMVQAARIAAARTIASPADTVRIEKLLQAFGLPTVLPVFPAGEYAAALLRDKKSRDEGLHFVLNEGIGGFSIATLQDLTELLEICGIRG</sequence>
<evidence type="ECO:0000256" key="8">
    <source>
        <dbReference type="ARBA" id="ARBA00017684"/>
    </source>
</evidence>
<dbReference type="InterPro" id="IPR030963">
    <property type="entry name" value="DHQ_synth_fam"/>
</dbReference>
<evidence type="ECO:0000256" key="16">
    <source>
        <dbReference type="ARBA" id="ARBA00023239"/>
    </source>
</evidence>
<dbReference type="InterPro" id="IPR016037">
    <property type="entry name" value="DHQ_synth_AroB"/>
</dbReference>
<comment type="cofactor">
    <cofactor evidence="2 18">
        <name>NAD(+)</name>
        <dbReference type="ChEBI" id="CHEBI:57540"/>
    </cofactor>
</comment>
<evidence type="ECO:0000256" key="18">
    <source>
        <dbReference type="HAMAP-Rule" id="MF_00110"/>
    </source>
</evidence>
<evidence type="ECO:0000256" key="17">
    <source>
        <dbReference type="ARBA" id="ARBA00023285"/>
    </source>
</evidence>
<dbReference type="Proteomes" id="UP001317705">
    <property type="component" value="Chromosome"/>
</dbReference>
<feature type="binding site" evidence="18">
    <location>
        <position position="187"/>
    </location>
    <ligand>
        <name>Zn(2+)</name>
        <dbReference type="ChEBI" id="CHEBI:29105"/>
    </ligand>
</feature>
<feature type="binding site" evidence="18">
    <location>
        <position position="154"/>
    </location>
    <ligand>
        <name>NAD(+)</name>
        <dbReference type="ChEBI" id="CHEBI:57540"/>
    </ligand>
</feature>
<gene>
    <name evidence="18 21" type="primary">aroB</name>
    <name evidence="21" type="ORF">GURASL_25970</name>
</gene>
<feature type="binding site" evidence="18">
    <location>
        <position position="250"/>
    </location>
    <ligand>
        <name>Zn(2+)</name>
        <dbReference type="ChEBI" id="CHEBI:29105"/>
    </ligand>
</feature>
<feature type="binding site" evidence="18">
    <location>
        <begin position="74"/>
        <end position="79"/>
    </location>
    <ligand>
        <name>NAD(+)</name>
        <dbReference type="ChEBI" id="CHEBI:57540"/>
    </ligand>
</feature>
<keyword evidence="17 18" id="KW-0170">Cobalt</keyword>
<dbReference type="InterPro" id="IPR030960">
    <property type="entry name" value="DHQS/DOIS_N"/>
</dbReference>
<reference evidence="21 22" key="1">
    <citation type="submission" date="2022-12" db="EMBL/GenBank/DDBJ databases">
        <title>Polyphasic characterization of Geotalea uranireducens NIT-SL11 newly isolated from a complex of sewage sludge and microbially reduced graphene oxide.</title>
        <authorList>
            <person name="Xie L."/>
            <person name="Yoshida N."/>
            <person name="Meng L."/>
        </authorList>
    </citation>
    <scope>NUCLEOTIDE SEQUENCE [LARGE SCALE GENOMIC DNA]</scope>
    <source>
        <strain evidence="21 22">NIT-SL11</strain>
    </source>
</reference>
<feature type="binding site" evidence="18">
    <location>
        <position position="145"/>
    </location>
    <ligand>
        <name>NAD(+)</name>
        <dbReference type="ChEBI" id="CHEBI:57540"/>
    </ligand>
</feature>
<dbReference type="Gene3D" id="3.40.50.1970">
    <property type="match status" value="1"/>
</dbReference>
<name>A0ABN6VTI7_9BACT</name>
<keyword evidence="13 18" id="KW-0862">Zinc</keyword>
<feature type="binding site" evidence="18">
    <location>
        <begin position="172"/>
        <end position="175"/>
    </location>
    <ligand>
        <name>NAD(+)</name>
        <dbReference type="ChEBI" id="CHEBI:57540"/>
    </ligand>
</feature>
<dbReference type="RefSeq" id="WP_281999800.1">
    <property type="nucleotide sequence ID" value="NZ_AP027151.1"/>
</dbReference>
<feature type="binding site" evidence="18">
    <location>
        <begin position="132"/>
        <end position="133"/>
    </location>
    <ligand>
        <name>NAD(+)</name>
        <dbReference type="ChEBI" id="CHEBI:57540"/>
    </ligand>
</feature>
<comment type="cofactor">
    <cofactor evidence="18">
        <name>Co(2+)</name>
        <dbReference type="ChEBI" id="CHEBI:48828"/>
    </cofactor>
    <cofactor evidence="18">
        <name>Zn(2+)</name>
        <dbReference type="ChEBI" id="CHEBI:29105"/>
    </cofactor>
    <text evidence="18">Binds 1 divalent metal cation per subunit. Can use either Co(2+) or Zn(2+).</text>
</comment>
<comment type="pathway">
    <text evidence="5 18">Metabolic intermediate biosynthesis; chorismate biosynthesis; chorismate from D-erythrose 4-phosphate and phosphoenolpyruvate: step 2/7.</text>
</comment>
<protein>
    <recommendedName>
        <fullName evidence="8 18">3-dehydroquinate synthase</fullName>
        <shortName evidence="18">DHQS</shortName>
        <ecNumber evidence="7 18">4.2.3.4</ecNumber>
    </recommendedName>
</protein>
<comment type="function">
    <text evidence="3 18">Catalyzes the conversion of 3-deoxy-D-arabino-heptulosonate 7-phosphate (DAHP) to dehydroquinate (DHQ).</text>
</comment>
<dbReference type="PANTHER" id="PTHR43622:SF7">
    <property type="entry name" value="3-DEHYDROQUINATE SYNTHASE, CHLOROPLASTIC"/>
    <property type="match status" value="1"/>
</dbReference>
<evidence type="ECO:0000256" key="9">
    <source>
        <dbReference type="ARBA" id="ARBA00022490"/>
    </source>
</evidence>
<keyword evidence="14 18" id="KW-0520">NAD</keyword>
<comment type="catalytic activity">
    <reaction evidence="1 18">
        <text>7-phospho-2-dehydro-3-deoxy-D-arabino-heptonate = 3-dehydroquinate + phosphate</text>
        <dbReference type="Rhea" id="RHEA:21968"/>
        <dbReference type="ChEBI" id="CHEBI:32364"/>
        <dbReference type="ChEBI" id="CHEBI:43474"/>
        <dbReference type="ChEBI" id="CHEBI:58394"/>
        <dbReference type="EC" id="4.2.3.4"/>
    </reaction>
</comment>
<feature type="binding site" evidence="18">
    <location>
        <begin position="108"/>
        <end position="112"/>
    </location>
    <ligand>
        <name>NAD(+)</name>
        <dbReference type="ChEBI" id="CHEBI:57540"/>
    </ligand>
</feature>
<evidence type="ECO:0000313" key="21">
    <source>
        <dbReference type="EMBL" id="BDV43674.1"/>
    </source>
</evidence>
<proteinExistence type="inferred from homology"/>
<dbReference type="EC" id="4.2.3.4" evidence="7 18"/>
<evidence type="ECO:0000256" key="12">
    <source>
        <dbReference type="ARBA" id="ARBA00022741"/>
    </source>
</evidence>
<feature type="binding site" evidence="18">
    <location>
        <position position="267"/>
    </location>
    <ligand>
        <name>Zn(2+)</name>
        <dbReference type="ChEBI" id="CHEBI:29105"/>
    </ligand>
</feature>
<comment type="similarity">
    <text evidence="6 18">Belongs to the sugar phosphate cyclases superfamily. Dehydroquinate synthase family.</text>
</comment>
<keyword evidence="11 18" id="KW-0479">Metal-binding</keyword>
<keyword evidence="12 18" id="KW-0547">Nucleotide-binding</keyword>
<dbReference type="InterPro" id="IPR056179">
    <property type="entry name" value="DHQS_C"/>
</dbReference>
<evidence type="ECO:0000256" key="4">
    <source>
        <dbReference type="ARBA" id="ARBA00004496"/>
    </source>
</evidence>
<evidence type="ECO:0000259" key="20">
    <source>
        <dbReference type="Pfam" id="PF24621"/>
    </source>
</evidence>
<keyword evidence="22" id="KW-1185">Reference proteome</keyword>
<evidence type="ECO:0000256" key="5">
    <source>
        <dbReference type="ARBA" id="ARBA00004661"/>
    </source>
</evidence>
<dbReference type="PANTHER" id="PTHR43622">
    <property type="entry name" value="3-DEHYDROQUINATE SYNTHASE"/>
    <property type="match status" value="1"/>
</dbReference>
<evidence type="ECO:0000256" key="14">
    <source>
        <dbReference type="ARBA" id="ARBA00023027"/>
    </source>
</evidence>
<dbReference type="Pfam" id="PF01761">
    <property type="entry name" value="DHQ_synthase"/>
    <property type="match status" value="1"/>
</dbReference>
<evidence type="ECO:0000256" key="3">
    <source>
        <dbReference type="ARBA" id="ARBA00003485"/>
    </source>
</evidence>